<reference evidence="1 2" key="1">
    <citation type="submission" date="2018-06" db="EMBL/GenBank/DDBJ databases">
        <authorList>
            <consortium name="Pathogen Informatics"/>
            <person name="Doyle S."/>
        </authorList>
    </citation>
    <scope>NUCLEOTIDE SEQUENCE [LARGE SCALE GENOMIC DNA]</scope>
    <source>
        <strain evidence="1 2">NCTC13834</strain>
    </source>
</reference>
<sequence>MIKLNFKNFKTYLCFCGQVKTGPYPSDLENQELYCCKVEKYNNSIKDRKILSTNDKEQGFTFIMRDAKRQFIPKYNHTIKVKDYRFENQLFNIYDIRFDKPMAGYITVVVGENE</sequence>
<evidence type="ECO:0000313" key="1">
    <source>
        <dbReference type="EMBL" id="SUM55406.1"/>
    </source>
</evidence>
<name>A0A380GLV8_9STAP</name>
<dbReference type="Proteomes" id="UP000254412">
    <property type="component" value="Unassembled WGS sequence"/>
</dbReference>
<organism evidence="1 2">
    <name type="scientific">Staphylococcus nepalensis</name>
    <dbReference type="NCBI Taxonomy" id="214473"/>
    <lineage>
        <taxon>Bacteria</taxon>
        <taxon>Bacillati</taxon>
        <taxon>Bacillota</taxon>
        <taxon>Bacilli</taxon>
        <taxon>Bacillales</taxon>
        <taxon>Staphylococcaceae</taxon>
        <taxon>Staphylococcus</taxon>
    </lineage>
</organism>
<evidence type="ECO:0000313" key="2">
    <source>
        <dbReference type="Proteomes" id="UP000254412"/>
    </source>
</evidence>
<dbReference type="RefSeq" id="WP_343311799.1">
    <property type="nucleotide sequence ID" value="NZ_JBCEYT010000007.1"/>
</dbReference>
<accession>A0A380GLV8</accession>
<protein>
    <submittedName>
        <fullName evidence="1">Phage protein</fullName>
    </submittedName>
</protein>
<dbReference type="AlphaFoldDB" id="A0A380GLV8"/>
<proteinExistence type="predicted"/>
<gene>
    <name evidence="1" type="ORF">NCTC13834_01770</name>
</gene>
<dbReference type="EMBL" id="UHDS01000001">
    <property type="protein sequence ID" value="SUM55406.1"/>
    <property type="molecule type" value="Genomic_DNA"/>
</dbReference>